<gene>
    <name evidence="1" type="ORF">PC110_g18077</name>
</gene>
<dbReference type="OrthoDB" id="124514at2759"/>
<dbReference type="EMBL" id="MJFZ01000743">
    <property type="protein sequence ID" value="RAW25506.1"/>
    <property type="molecule type" value="Genomic_DNA"/>
</dbReference>
<evidence type="ECO:0000313" key="2">
    <source>
        <dbReference type="Proteomes" id="UP000251314"/>
    </source>
</evidence>
<comment type="caution">
    <text evidence="1">The sequence shown here is derived from an EMBL/GenBank/DDBJ whole genome shotgun (WGS) entry which is preliminary data.</text>
</comment>
<dbReference type="Proteomes" id="UP000251314">
    <property type="component" value="Unassembled WGS sequence"/>
</dbReference>
<protein>
    <submittedName>
        <fullName evidence="1">Uncharacterized protein</fullName>
    </submittedName>
</protein>
<name>A0A329RP94_9STRA</name>
<organism evidence="1 2">
    <name type="scientific">Phytophthora cactorum</name>
    <dbReference type="NCBI Taxonomy" id="29920"/>
    <lineage>
        <taxon>Eukaryota</taxon>
        <taxon>Sar</taxon>
        <taxon>Stramenopiles</taxon>
        <taxon>Oomycota</taxon>
        <taxon>Peronosporomycetes</taxon>
        <taxon>Peronosporales</taxon>
        <taxon>Peronosporaceae</taxon>
        <taxon>Phytophthora</taxon>
    </lineage>
</organism>
<dbReference type="AlphaFoldDB" id="A0A329RP94"/>
<evidence type="ECO:0000313" key="1">
    <source>
        <dbReference type="EMBL" id="RAW25506.1"/>
    </source>
</evidence>
<dbReference type="VEuPathDB" id="FungiDB:PC110_g18077"/>
<proteinExistence type="predicted"/>
<sequence>MCFMHRSFRYNLLSVAAAVEHDFHFTFQRTACTVQTDQRFNVKAKKSTTAKLYQFTALPVQWQDAHLVASDTD</sequence>
<keyword evidence="2" id="KW-1185">Reference proteome</keyword>
<accession>A0A329RP94</accession>
<reference evidence="1 2" key="1">
    <citation type="submission" date="2018-01" db="EMBL/GenBank/DDBJ databases">
        <title>Draft genome of the strawberry crown rot pathogen Phytophthora cactorum.</title>
        <authorList>
            <person name="Armitage A.D."/>
            <person name="Lysoe E."/>
            <person name="Nellist C.F."/>
            <person name="Harrison R.J."/>
            <person name="Brurberg M.B."/>
        </authorList>
    </citation>
    <scope>NUCLEOTIDE SEQUENCE [LARGE SCALE GENOMIC DNA]</scope>
    <source>
        <strain evidence="1 2">10300</strain>
    </source>
</reference>